<protein>
    <submittedName>
        <fullName evidence="2">Uncharacterized protein</fullName>
    </submittedName>
</protein>
<accession>B8GV03</accession>
<evidence type="ECO:0000256" key="1">
    <source>
        <dbReference type="SAM" id="SignalP"/>
    </source>
</evidence>
<gene>
    <name evidence="2" type="ordered locus">Tgr7_2269</name>
</gene>
<proteinExistence type="predicted"/>
<evidence type="ECO:0000313" key="3">
    <source>
        <dbReference type="Proteomes" id="UP000002383"/>
    </source>
</evidence>
<feature type="chain" id="PRO_5002873336" evidence="1">
    <location>
        <begin position="23"/>
        <end position="113"/>
    </location>
</feature>
<reference evidence="2 3" key="1">
    <citation type="journal article" date="2011" name="Stand. Genomic Sci.">
        <title>Complete genome sequence of 'Thioalkalivibrio sulfidophilus' HL-EbGr7.</title>
        <authorList>
            <person name="Muyzer G."/>
            <person name="Sorokin D.Y."/>
            <person name="Mavromatis K."/>
            <person name="Lapidus A."/>
            <person name="Clum A."/>
            <person name="Ivanova N."/>
            <person name="Pati A."/>
            <person name="d'Haeseleer P."/>
            <person name="Woyke T."/>
            <person name="Kyrpides N.C."/>
        </authorList>
    </citation>
    <scope>NUCLEOTIDE SEQUENCE [LARGE SCALE GENOMIC DNA]</scope>
    <source>
        <strain evidence="2 3">HL-EbGR7</strain>
    </source>
</reference>
<dbReference type="AlphaFoldDB" id="B8GV03"/>
<keyword evidence="3" id="KW-1185">Reference proteome</keyword>
<dbReference type="OrthoDB" id="5785399at2"/>
<dbReference type="STRING" id="396588.Tgr7_2269"/>
<dbReference type="EMBL" id="CP001339">
    <property type="protein sequence ID" value="ACL73349.1"/>
    <property type="molecule type" value="Genomic_DNA"/>
</dbReference>
<name>B8GV03_THISH</name>
<dbReference type="KEGG" id="tgr:Tgr7_2269"/>
<dbReference type="RefSeq" id="WP_012638825.1">
    <property type="nucleotide sequence ID" value="NC_011901.1"/>
</dbReference>
<keyword evidence="1" id="KW-0732">Signal</keyword>
<sequence length="113" mass="12481" precursor="true">MFEHLLRALCLSCLLIPLALSAQPPAPSLDADTWSRPRSAESLIALAPLRETVAALQASADRRLQIRHPQDEQGELWASELRDWLVALGIPSSRIELRADPGVTERVDLLVQP</sequence>
<dbReference type="Proteomes" id="UP000002383">
    <property type="component" value="Chromosome"/>
</dbReference>
<dbReference type="HOGENOM" id="CLU_2132391_0_0_6"/>
<feature type="signal peptide" evidence="1">
    <location>
        <begin position="1"/>
        <end position="22"/>
    </location>
</feature>
<evidence type="ECO:0000313" key="2">
    <source>
        <dbReference type="EMBL" id="ACL73349.1"/>
    </source>
</evidence>
<organism evidence="2 3">
    <name type="scientific">Thioalkalivibrio sulfidiphilus (strain HL-EbGR7)</name>
    <dbReference type="NCBI Taxonomy" id="396588"/>
    <lineage>
        <taxon>Bacteria</taxon>
        <taxon>Pseudomonadati</taxon>
        <taxon>Pseudomonadota</taxon>
        <taxon>Gammaproteobacteria</taxon>
        <taxon>Chromatiales</taxon>
        <taxon>Ectothiorhodospiraceae</taxon>
        <taxon>Thioalkalivibrio</taxon>
    </lineage>
</organism>